<evidence type="ECO:0000313" key="2">
    <source>
        <dbReference type="Proteomes" id="UP000610960"/>
    </source>
</evidence>
<dbReference type="InterPro" id="IPR043137">
    <property type="entry name" value="GGT_ssub_C"/>
</dbReference>
<dbReference type="Proteomes" id="UP000610960">
    <property type="component" value="Unassembled WGS sequence"/>
</dbReference>
<organism evidence="1 2">
    <name type="scientific">Thermocladium modestius</name>
    <dbReference type="NCBI Taxonomy" id="62609"/>
    <lineage>
        <taxon>Archaea</taxon>
        <taxon>Thermoproteota</taxon>
        <taxon>Thermoprotei</taxon>
        <taxon>Thermoproteales</taxon>
        <taxon>Thermoproteaceae</taxon>
        <taxon>Thermocladium</taxon>
    </lineage>
</organism>
<name>A0A830GY16_9CREN</name>
<dbReference type="Gene3D" id="3.60.20.40">
    <property type="match status" value="1"/>
</dbReference>
<dbReference type="InterPro" id="IPR043138">
    <property type="entry name" value="GGT_lsub"/>
</dbReference>
<dbReference type="PRINTS" id="PR01210">
    <property type="entry name" value="GGTRANSPTASE"/>
</dbReference>
<keyword evidence="1" id="KW-0808">Transferase</keyword>
<dbReference type="SUPFAM" id="SSF56235">
    <property type="entry name" value="N-terminal nucleophile aminohydrolases (Ntn hydrolases)"/>
    <property type="match status" value="1"/>
</dbReference>
<evidence type="ECO:0000313" key="1">
    <source>
        <dbReference type="EMBL" id="GGP21576.1"/>
    </source>
</evidence>
<dbReference type="AlphaFoldDB" id="A0A830GY16"/>
<dbReference type="InterPro" id="IPR029055">
    <property type="entry name" value="Ntn_hydrolases_N"/>
</dbReference>
<reference evidence="1" key="2">
    <citation type="submission" date="2020-09" db="EMBL/GenBank/DDBJ databases">
        <authorList>
            <person name="Sun Q."/>
            <person name="Ohkuma M."/>
        </authorList>
    </citation>
    <scope>NUCLEOTIDE SEQUENCE</scope>
    <source>
        <strain evidence="1">JCM 10088</strain>
    </source>
</reference>
<gene>
    <name evidence="1" type="ORF">GCM10007981_13950</name>
</gene>
<dbReference type="EMBL" id="BMNL01000003">
    <property type="protein sequence ID" value="GGP21576.1"/>
    <property type="molecule type" value="Genomic_DNA"/>
</dbReference>
<dbReference type="GO" id="GO:0016740">
    <property type="term" value="F:transferase activity"/>
    <property type="evidence" value="ECO:0007669"/>
    <property type="project" value="UniProtKB-KW"/>
</dbReference>
<sequence>MAMIYNHGDGKVEFINGTGWAPSGLTRELIMSKYGGVMPRYGPLSIVVPGMVGGVHALWQRHGSMEWGDLLRPAVRLAEAGLPVMPRLEGALNSLRETYHDDETARTYLANRWERIDMRRLGKTIGGIAEAGPSFFYKEVGEAITEYVNSMGGAFSLSDFKDYTPEWREPLKAEYRGCTVFESPPNSQGLTTLIILRDVESRGLPANAKDRIDVLLDIYRKAYSLRDEHIGDPRFVDVPIDSLLKFNAAGPNANNKILEGDTTNFVVIDEAGNIVSAIQSLYHPFGSRITEPTYQITLNNRASDFKLDGPNGVAPRKRPLHTLSSMIIEKGGEPMAAIGISGGHFRPQQHVLLLMNLIDNGMDIVNAIDAPRFLWDGNEVFAEEGVDAPIRKIKYPGATGVAHAIQILGRERIAYADPRGDGLAVGQY</sequence>
<dbReference type="Gene3D" id="1.10.246.130">
    <property type="match status" value="1"/>
</dbReference>
<keyword evidence="2" id="KW-1185">Reference proteome</keyword>
<accession>A0A830GY16</accession>
<protein>
    <submittedName>
        <fullName evidence="1">Gamma-glutamyltransferase</fullName>
    </submittedName>
</protein>
<dbReference type="PANTHER" id="PTHR43881">
    <property type="entry name" value="GAMMA-GLUTAMYLTRANSPEPTIDASE (AFU_ORTHOLOGUE AFUA_4G13580)"/>
    <property type="match status" value="1"/>
</dbReference>
<dbReference type="Pfam" id="PF01019">
    <property type="entry name" value="G_glu_transpept"/>
    <property type="match status" value="1"/>
</dbReference>
<reference evidence="1" key="1">
    <citation type="journal article" date="2014" name="Int. J. Syst. Evol. Microbiol.">
        <title>Complete genome sequence of Corynebacterium casei LMG S-19264T (=DSM 44701T), isolated from a smear-ripened cheese.</title>
        <authorList>
            <consortium name="US DOE Joint Genome Institute (JGI-PGF)"/>
            <person name="Walter F."/>
            <person name="Albersmeier A."/>
            <person name="Kalinowski J."/>
            <person name="Ruckert C."/>
        </authorList>
    </citation>
    <scope>NUCLEOTIDE SEQUENCE</scope>
    <source>
        <strain evidence="1">JCM 10088</strain>
    </source>
</reference>
<dbReference type="InterPro" id="IPR052896">
    <property type="entry name" value="GGT-like_enzyme"/>
</dbReference>
<dbReference type="PANTHER" id="PTHR43881:SF1">
    <property type="entry name" value="GAMMA-GLUTAMYLTRANSPEPTIDASE (AFU_ORTHOLOGUE AFUA_4G13580)"/>
    <property type="match status" value="1"/>
</dbReference>
<comment type="caution">
    <text evidence="1">The sequence shown here is derived from an EMBL/GenBank/DDBJ whole genome shotgun (WGS) entry which is preliminary data.</text>
</comment>
<proteinExistence type="predicted"/>